<evidence type="ECO:0000313" key="4">
    <source>
        <dbReference type="Proteomes" id="UP001317532"/>
    </source>
</evidence>
<dbReference type="SUPFAM" id="SSF53448">
    <property type="entry name" value="Nucleotide-diphospho-sugar transferases"/>
    <property type="match status" value="1"/>
</dbReference>
<proteinExistence type="predicted"/>
<evidence type="ECO:0000259" key="2">
    <source>
        <dbReference type="Pfam" id="PF00535"/>
    </source>
</evidence>
<dbReference type="InterPro" id="IPR050834">
    <property type="entry name" value="Glycosyltransf_2"/>
</dbReference>
<feature type="compositionally biased region" description="Basic and acidic residues" evidence="1">
    <location>
        <begin position="289"/>
        <end position="311"/>
    </location>
</feature>
<sequence length="322" mass="35971">MTESPVVGIVTRTKNRPVLLKRAVESVLFQTYRNWEMVIVNDGGDPAPVETLVARYADDARGRIRIIHNPASLGMEGASKVGLAALDSELLVVHDDDDSWAPEFLVVTVAELRRMHAVYPTVHGVTTYAHRVLERIQGNLVEIESIAPFNDWVPPGFLSLDRMLMANFIPPISFLFTRAAYEGVGGVYEPIPYLGDWDFLVRFLSKYEIVMVPQLLAFYHWRTGAETGAMGNSIIGELDRHRFYRQMLLNEWLRRDLAAGRFGVGAYANLRSHLGTLIDQSEHLVGLAEEAREGAEHDDAGRKPVDPRAAEPRTNGVKPAGR</sequence>
<dbReference type="AlphaFoldDB" id="A0AAN1XXW3"/>
<dbReference type="Pfam" id="PF00535">
    <property type="entry name" value="Glycos_transf_2"/>
    <property type="match status" value="1"/>
</dbReference>
<accession>A0AAN1XXW3</accession>
<dbReference type="EMBL" id="AP025523">
    <property type="protein sequence ID" value="BDE06621.1"/>
    <property type="molecule type" value="Genomic_DNA"/>
</dbReference>
<evidence type="ECO:0000313" key="3">
    <source>
        <dbReference type="EMBL" id="BDE06621.1"/>
    </source>
</evidence>
<gene>
    <name evidence="3" type="ORF">WPS_18970</name>
</gene>
<dbReference type="InterPro" id="IPR029044">
    <property type="entry name" value="Nucleotide-diphossugar_trans"/>
</dbReference>
<protein>
    <recommendedName>
        <fullName evidence="2">Glycosyltransferase 2-like domain-containing protein</fullName>
    </recommendedName>
</protein>
<dbReference type="RefSeq" id="WP_317994273.1">
    <property type="nucleotide sequence ID" value="NZ_AP025523.1"/>
</dbReference>
<dbReference type="Proteomes" id="UP001317532">
    <property type="component" value="Chromosome"/>
</dbReference>
<feature type="domain" description="Glycosyltransferase 2-like" evidence="2">
    <location>
        <begin position="9"/>
        <end position="121"/>
    </location>
</feature>
<organism evidence="3 4">
    <name type="scientific">Vulcanimicrobium alpinum</name>
    <dbReference type="NCBI Taxonomy" id="3016050"/>
    <lineage>
        <taxon>Bacteria</taxon>
        <taxon>Bacillati</taxon>
        <taxon>Vulcanimicrobiota</taxon>
        <taxon>Vulcanimicrobiia</taxon>
        <taxon>Vulcanimicrobiales</taxon>
        <taxon>Vulcanimicrobiaceae</taxon>
        <taxon>Vulcanimicrobium</taxon>
    </lineage>
</organism>
<reference evidence="3 4" key="1">
    <citation type="journal article" date="2022" name="ISME Commun">
        <title>Vulcanimicrobium alpinus gen. nov. sp. nov., the first cultivated representative of the candidate phylum 'Eremiobacterota', is a metabolically versatile aerobic anoxygenic phototroph.</title>
        <authorList>
            <person name="Yabe S."/>
            <person name="Muto K."/>
            <person name="Abe K."/>
            <person name="Yokota A."/>
            <person name="Staudigel H."/>
            <person name="Tebo B.M."/>
        </authorList>
    </citation>
    <scope>NUCLEOTIDE SEQUENCE [LARGE SCALE GENOMIC DNA]</scope>
    <source>
        <strain evidence="3 4">WC8-2</strain>
    </source>
</reference>
<feature type="region of interest" description="Disordered" evidence="1">
    <location>
        <begin position="288"/>
        <end position="322"/>
    </location>
</feature>
<evidence type="ECO:0000256" key="1">
    <source>
        <dbReference type="SAM" id="MobiDB-lite"/>
    </source>
</evidence>
<name>A0AAN1XXW3_UNVUL</name>
<dbReference type="PANTHER" id="PTHR43685:SF2">
    <property type="entry name" value="GLYCOSYLTRANSFERASE 2-LIKE DOMAIN-CONTAINING PROTEIN"/>
    <property type="match status" value="1"/>
</dbReference>
<keyword evidence="4" id="KW-1185">Reference proteome</keyword>
<dbReference type="PANTHER" id="PTHR43685">
    <property type="entry name" value="GLYCOSYLTRANSFERASE"/>
    <property type="match status" value="1"/>
</dbReference>
<dbReference type="InterPro" id="IPR001173">
    <property type="entry name" value="Glyco_trans_2-like"/>
</dbReference>
<dbReference type="Gene3D" id="3.90.550.10">
    <property type="entry name" value="Spore Coat Polysaccharide Biosynthesis Protein SpsA, Chain A"/>
    <property type="match status" value="1"/>
</dbReference>
<dbReference type="CDD" id="cd00761">
    <property type="entry name" value="Glyco_tranf_GTA_type"/>
    <property type="match status" value="1"/>
</dbReference>
<dbReference type="KEGG" id="vab:WPS_18970"/>